<sequence length="150" mass="15865">MSEQTALPERSRRLGARLRVVGWVVTAVARALATLPPRHIRAVLTAVSAGARPAGHAEALAARDAVTAVSLRCAGPGCLPRSIATALLCRSRGTWPTWRVGVRTAPFAAHAWVEADGRPVGEPAGTELLHVLMTVPARATRREPPPRPKG</sequence>
<comment type="caution">
    <text evidence="2">The sequence shown here is derived from an EMBL/GenBank/DDBJ whole genome shotgun (WGS) entry which is preliminary data.</text>
</comment>
<protein>
    <recommendedName>
        <fullName evidence="1">Microcin J25-processing protein McjB C-terminal domain-containing protein</fullName>
    </recommendedName>
</protein>
<dbReference type="Pfam" id="PF13471">
    <property type="entry name" value="Transglut_core3"/>
    <property type="match status" value="1"/>
</dbReference>
<dbReference type="NCBIfam" id="NF033537">
    <property type="entry name" value="lasso_biosyn_B2"/>
    <property type="match status" value="1"/>
</dbReference>
<feature type="domain" description="Microcin J25-processing protein McjB C-terminal" evidence="1">
    <location>
        <begin position="23"/>
        <end position="133"/>
    </location>
</feature>
<evidence type="ECO:0000313" key="3">
    <source>
        <dbReference type="Proteomes" id="UP001500416"/>
    </source>
</evidence>
<gene>
    <name evidence="2" type="ORF">GCM10010492_54010</name>
</gene>
<proteinExistence type="predicted"/>
<organism evidence="2 3">
    <name type="scientific">Saccharothrix mutabilis subsp. mutabilis</name>
    <dbReference type="NCBI Taxonomy" id="66855"/>
    <lineage>
        <taxon>Bacteria</taxon>
        <taxon>Bacillati</taxon>
        <taxon>Actinomycetota</taxon>
        <taxon>Actinomycetes</taxon>
        <taxon>Pseudonocardiales</taxon>
        <taxon>Pseudonocardiaceae</taxon>
        <taxon>Saccharothrix</taxon>
    </lineage>
</organism>
<dbReference type="EMBL" id="BAAABU010000015">
    <property type="protein sequence ID" value="GAA0247517.1"/>
    <property type="molecule type" value="Genomic_DNA"/>
</dbReference>
<evidence type="ECO:0000259" key="1">
    <source>
        <dbReference type="Pfam" id="PF13471"/>
    </source>
</evidence>
<dbReference type="InterPro" id="IPR053521">
    <property type="entry name" value="McjB-like"/>
</dbReference>
<name>A0ABN0UE24_9PSEU</name>
<evidence type="ECO:0000313" key="2">
    <source>
        <dbReference type="EMBL" id="GAA0247517.1"/>
    </source>
</evidence>
<reference evidence="2 3" key="1">
    <citation type="journal article" date="2019" name="Int. J. Syst. Evol. Microbiol.">
        <title>The Global Catalogue of Microorganisms (GCM) 10K type strain sequencing project: providing services to taxonomists for standard genome sequencing and annotation.</title>
        <authorList>
            <consortium name="The Broad Institute Genomics Platform"/>
            <consortium name="The Broad Institute Genome Sequencing Center for Infectious Disease"/>
            <person name="Wu L."/>
            <person name="Ma J."/>
        </authorList>
    </citation>
    <scope>NUCLEOTIDE SEQUENCE [LARGE SCALE GENOMIC DNA]</scope>
    <source>
        <strain evidence="2 3">JCM 3380</strain>
    </source>
</reference>
<dbReference type="InterPro" id="IPR032708">
    <property type="entry name" value="McjB_C"/>
</dbReference>
<dbReference type="RefSeq" id="WP_343936710.1">
    <property type="nucleotide sequence ID" value="NZ_BAAABU010000015.1"/>
</dbReference>
<dbReference type="Proteomes" id="UP001500416">
    <property type="component" value="Unassembled WGS sequence"/>
</dbReference>
<accession>A0ABN0UE24</accession>
<keyword evidence="3" id="KW-1185">Reference proteome</keyword>